<feature type="region of interest" description="Disordered" evidence="1">
    <location>
        <begin position="1"/>
        <end position="65"/>
    </location>
</feature>
<comment type="caution">
    <text evidence="2">The sequence shown here is derived from an EMBL/GenBank/DDBJ whole genome shotgun (WGS) entry which is preliminary data.</text>
</comment>
<feature type="compositionally biased region" description="Polar residues" evidence="1">
    <location>
        <begin position="458"/>
        <end position="471"/>
    </location>
</feature>
<organism evidence="2 3">
    <name type="scientific">Marasmiellus scandens</name>
    <dbReference type="NCBI Taxonomy" id="2682957"/>
    <lineage>
        <taxon>Eukaryota</taxon>
        <taxon>Fungi</taxon>
        <taxon>Dikarya</taxon>
        <taxon>Basidiomycota</taxon>
        <taxon>Agaricomycotina</taxon>
        <taxon>Agaricomycetes</taxon>
        <taxon>Agaricomycetidae</taxon>
        <taxon>Agaricales</taxon>
        <taxon>Marasmiineae</taxon>
        <taxon>Omphalotaceae</taxon>
        <taxon>Marasmiellus</taxon>
    </lineage>
</organism>
<feature type="compositionally biased region" description="Basic and acidic residues" evidence="1">
    <location>
        <begin position="416"/>
        <end position="425"/>
    </location>
</feature>
<evidence type="ECO:0000313" key="3">
    <source>
        <dbReference type="Proteomes" id="UP001498398"/>
    </source>
</evidence>
<dbReference type="Proteomes" id="UP001498398">
    <property type="component" value="Unassembled WGS sequence"/>
</dbReference>
<protein>
    <submittedName>
        <fullName evidence="2">Uncharacterized protein</fullName>
    </submittedName>
</protein>
<reference evidence="2 3" key="1">
    <citation type="submission" date="2024-01" db="EMBL/GenBank/DDBJ databases">
        <title>A draft genome for the cacao thread blight pathogen Marasmiellus scandens.</title>
        <authorList>
            <person name="Baruah I.K."/>
            <person name="Leung J."/>
            <person name="Bukari Y."/>
            <person name="Amoako-Attah I."/>
            <person name="Meinhardt L.W."/>
            <person name="Bailey B.A."/>
            <person name="Cohen S.P."/>
        </authorList>
    </citation>
    <scope>NUCLEOTIDE SEQUENCE [LARGE SCALE GENOMIC DNA]</scope>
    <source>
        <strain evidence="2 3">GH-19</strain>
    </source>
</reference>
<evidence type="ECO:0000256" key="1">
    <source>
        <dbReference type="SAM" id="MobiDB-lite"/>
    </source>
</evidence>
<dbReference type="Pfam" id="PF20414">
    <property type="entry name" value="DUF6698"/>
    <property type="match status" value="1"/>
</dbReference>
<gene>
    <name evidence="2" type="ORF">VKT23_008632</name>
</gene>
<sequence>MSPSPPPFMSQPLCGQRRAPQAEPRSDPPARSGPPLRSDPPVPSVRTHSSTLAVDQNVPTGSKRAQGLIDDLEEKKKKKKRKKTLADAAKYKHAAQWYYQTLSLYIPISTVCRVAWAAESNPEDPFLESIRSDDCIGWHVSAYRALLDCVPGSRQLLDMLMEDDCEEDLETFIDYLDACASAARTADTNLLQSKVLVYMLKNPLRDALDPPLSSEEPSKANRGYKHDYTAKLLCPRKLRKGFLRDKSKVKKKMADGKSKVNNSSIPFFCYDQELYEDKDPWAGLFQNTLLIRCARAILFGQSKALDGIRDLTCAPGDCNAKNNGIRRVTPGFIATICCQVHFALSNTERWQASNHDFGYQQFHNDIVDKFVFKEDDDWADDTLHWWDTQVYGQVPDDDNDNLEDSDAESGDEAEQMEERRRECIARKTQHAASAEPVPALSTGTASSADEPVPALSTDAASSADGENSDTS</sequence>
<feature type="region of interest" description="Disordered" evidence="1">
    <location>
        <begin position="391"/>
        <end position="471"/>
    </location>
</feature>
<keyword evidence="3" id="KW-1185">Reference proteome</keyword>
<dbReference type="InterPro" id="IPR046521">
    <property type="entry name" value="DUF6698"/>
</dbReference>
<name>A0ABR1JLN4_9AGAR</name>
<proteinExistence type="predicted"/>
<feature type="compositionally biased region" description="Polar residues" evidence="1">
    <location>
        <begin position="46"/>
        <end position="60"/>
    </location>
</feature>
<dbReference type="EMBL" id="JBANRG010000013">
    <property type="protein sequence ID" value="KAK7461455.1"/>
    <property type="molecule type" value="Genomic_DNA"/>
</dbReference>
<accession>A0ABR1JLN4</accession>
<evidence type="ECO:0000313" key="2">
    <source>
        <dbReference type="EMBL" id="KAK7461455.1"/>
    </source>
</evidence>
<feature type="compositionally biased region" description="Acidic residues" evidence="1">
    <location>
        <begin position="395"/>
        <end position="415"/>
    </location>
</feature>